<reference evidence="2 3" key="1">
    <citation type="submission" date="2018-05" db="EMBL/GenBank/DDBJ databases">
        <title>Genomic Encyclopedia of Type Strains, Phase IV (KMG-IV): sequencing the most valuable type-strain genomes for metagenomic binning, comparative biology and taxonomic classification.</title>
        <authorList>
            <person name="Goeker M."/>
        </authorList>
    </citation>
    <scope>NUCLEOTIDE SEQUENCE [LARGE SCALE GENOMIC DNA]</scope>
    <source>
        <strain evidence="2 3">DSM 566</strain>
    </source>
</reference>
<dbReference type="Proteomes" id="UP000247811">
    <property type="component" value="Unassembled WGS sequence"/>
</dbReference>
<evidence type="ECO:0000313" key="2">
    <source>
        <dbReference type="EMBL" id="PXW96629.1"/>
    </source>
</evidence>
<feature type="transmembrane region" description="Helical" evidence="1">
    <location>
        <begin position="33"/>
        <end position="54"/>
    </location>
</feature>
<dbReference type="AlphaFoldDB" id="A0A318H201"/>
<accession>A0A318H201</accession>
<keyword evidence="3" id="KW-1185">Reference proteome</keyword>
<evidence type="ECO:0008006" key="4">
    <source>
        <dbReference type="Google" id="ProtNLM"/>
    </source>
</evidence>
<evidence type="ECO:0000256" key="1">
    <source>
        <dbReference type="SAM" id="Phobius"/>
    </source>
</evidence>
<gene>
    <name evidence="2" type="ORF">C7444_106150</name>
</gene>
<dbReference type="OrthoDB" id="8537043at2"/>
<feature type="transmembrane region" description="Helical" evidence="1">
    <location>
        <begin position="162"/>
        <end position="184"/>
    </location>
</feature>
<proteinExistence type="predicted"/>
<dbReference type="RefSeq" id="WP_110400449.1">
    <property type="nucleotide sequence ID" value="NZ_QJJS01000006.1"/>
</dbReference>
<sequence>MLSRTTLRLLLASAGACGYALLCHLLTSRDPSSPWAQVTVLGPMTVLGVAGLWSGGRRWRAGALALAGVGLIGAGGSGRLAVEWLYLAQHAGVHAALGLWFGSTLKPGRQALICTLAERVHGTLIASMAVYTRALTGVWTGYFATMATVSVLLFALAPLPAWSLFANLLSPLSLVLMFVGEYVWRYRRHPEFERVALLDAVRAYRAHAAAPARPRPCHGDGLLGSSS</sequence>
<protein>
    <recommendedName>
        <fullName evidence="4">Transmembrane protein</fullName>
    </recommendedName>
</protein>
<evidence type="ECO:0000313" key="3">
    <source>
        <dbReference type="Proteomes" id="UP000247811"/>
    </source>
</evidence>
<feature type="transmembrane region" description="Helical" evidence="1">
    <location>
        <begin position="134"/>
        <end position="156"/>
    </location>
</feature>
<name>A0A318H201_9BURK</name>
<feature type="transmembrane region" description="Helical" evidence="1">
    <location>
        <begin position="7"/>
        <end position="27"/>
    </location>
</feature>
<comment type="caution">
    <text evidence="2">The sequence shown here is derived from an EMBL/GenBank/DDBJ whole genome shotgun (WGS) entry which is preliminary data.</text>
</comment>
<dbReference type="EMBL" id="QJJS01000006">
    <property type="protein sequence ID" value="PXW96629.1"/>
    <property type="molecule type" value="Genomic_DNA"/>
</dbReference>
<keyword evidence="1" id="KW-1133">Transmembrane helix</keyword>
<keyword evidence="1" id="KW-0472">Membrane</keyword>
<keyword evidence="1" id="KW-0812">Transmembrane</keyword>
<organism evidence="2 3">
    <name type="scientific">Sphaerotilus hippei</name>
    <dbReference type="NCBI Taxonomy" id="744406"/>
    <lineage>
        <taxon>Bacteria</taxon>
        <taxon>Pseudomonadati</taxon>
        <taxon>Pseudomonadota</taxon>
        <taxon>Betaproteobacteria</taxon>
        <taxon>Burkholderiales</taxon>
        <taxon>Sphaerotilaceae</taxon>
        <taxon>Sphaerotilus</taxon>
    </lineage>
</organism>